<dbReference type="InParanoid" id="A0A078ALA5"/>
<dbReference type="EMBL" id="CCKQ01011570">
    <property type="protein sequence ID" value="CDW83145.1"/>
    <property type="molecule type" value="Genomic_DNA"/>
</dbReference>
<sequence>MTRYESRQVMERKDLIEVHKCIAQCIDPLISQLNINLYNQKKYYQRQVNLDESLNKEVVDELAISLKQCLLEL</sequence>
<evidence type="ECO:0000313" key="2">
    <source>
        <dbReference type="Proteomes" id="UP000039865"/>
    </source>
</evidence>
<gene>
    <name evidence="1" type="primary">Contig4468.g4764</name>
    <name evidence="1" type="ORF">STYLEM_12184</name>
</gene>
<proteinExistence type="predicted"/>
<dbReference type="AlphaFoldDB" id="A0A078ALA5"/>
<protein>
    <submittedName>
        <fullName evidence="1">Uncharacterized protein</fullName>
    </submittedName>
</protein>
<keyword evidence="2" id="KW-1185">Reference proteome</keyword>
<reference evidence="1 2" key="1">
    <citation type="submission" date="2014-06" db="EMBL/GenBank/DDBJ databases">
        <authorList>
            <person name="Swart Estienne"/>
        </authorList>
    </citation>
    <scope>NUCLEOTIDE SEQUENCE [LARGE SCALE GENOMIC DNA]</scope>
    <source>
        <strain evidence="1 2">130c</strain>
    </source>
</reference>
<accession>A0A078ALA5</accession>
<name>A0A078ALA5_STYLE</name>
<dbReference type="Proteomes" id="UP000039865">
    <property type="component" value="Unassembled WGS sequence"/>
</dbReference>
<organism evidence="1 2">
    <name type="scientific">Stylonychia lemnae</name>
    <name type="common">Ciliate</name>
    <dbReference type="NCBI Taxonomy" id="5949"/>
    <lineage>
        <taxon>Eukaryota</taxon>
        <taxon>Sar</taxon>
        <taxon>Alveolata</taxon>
        <taxon>Ciliophora</taxon>
        <taxon>Intramacronucleata</taxon>
        <taxon>Spirotrichea</taxon>
        <taxon>Stichotrichia</taxon>
        <taxon>Sporadotrichida</taxon>
        <taxon>Oxytrichidae</taxon>
        <taxon>Stylonychinae</taxon>
        <taxon>Stylonychia</taxon>
    </lineage>
</organism>
<evidence type="ECO:0000313" key="1">
    <source>
        <dbReference type="EMBL" id="CDW83145.1"/>
    </source>
</evidence>